<keyword evidence="8 15" id="KW-0547">Nucleotide-binding</keyword>
<dbReference type="Gene3D" id="3.40.50.1000">
    <property type="entry name" value="HAD superfamily/HAD-like"/>
    <property type="match status" value="1"/>
</dbReference>
<evidence type="ECO:0000313" key="19">
    <source>
        <dbReference type="Proteomes" id="UP000035489"/>
    </source>
</evidence>
<evidence type="ECO:0000256" key="6">
    <source>
        <dbReference type="ARBA" id="ARBA00022692"/>
    </source>
</evidence>
<keyword evidence="4 15" id="KW-1003">Cell membrane</keyword>
<evidence type="ECO:0000256" key="2">
    <source>
        <dbReference type="ARBA" id="ARBA00006024"/>
    </source>
</evidence>
<dbReference type="PANTHER" id="PTHR43520:SF5">
    <property type="entry name" value="CATION-TRANSPORTING P-TYPE ATPASE-RELATED"/>
    <property type="match status" value="1"/>
</dbReference>
<dbReference type="InterPro" id="IPR023214">
    <property type="entry name" value="HAD_sf"/>
</dbReference>
<evidence type="ECO:0000256" key="3">
    <source>
        <dbReference type="ARBA" id="ARBA00022448"/>
    </source>
</evidence>
<keyword evidence="14 15" id="KW-0472">Membrane</keyword>
<dbReference type="SUPFAM" id="SSF55008">
    <property type="entry name" value="HMA, heavy metal-associated domain"/>
    <property type="match status" value="1"/>
</dbReference>
<keyword evidence="10" id="KW-0460">Magnesium</keyword>
<keyword evidence="5" id="KW-0597">Phosphoprotein</keyword>
<keyword evidence="11" id="KW-1278">Translocase</keyword>
<dbReference type="InterPro" id="IPR023298">
    <property type="entry name" value="ATPase_P-typ_TM_dom_sf"/>
</dbReference>
<dbReference type="InterPro" id="IPR001757">
    <property type="entry name" value="P_typ_ATPase"/>
</dbReference>
<dbReference type="GO" id="GO:0005886">
    <property type="term" value="C:plasma membrane"/>
    <property type="evidence" value="ECO:0007669"/>
    <property type="project" value="UniProtKB-SubCell"/>
</dbReference>
<dbReference type="Gene3D" id="3.40.1110.10">
    <property type="entry name" value="Calcium-transporting ATPase, cytoplasmic domain N"/>
    <property type="match status" value="1"/>
</dbReference>
<feature type="transmembrane region" description="Helical" evidence="15">
    <location>
        <begin position="176"/>
        <end position="194"/>
    </location>
</feature>
<dbReference type="Pfam" id="PF00702">
    <property type="entry name" value="Hydrolase"/>
    <property type="match status" value="1"/>
</dbReference>
<keyword evidence="12 15" id="KW-1133">Transmembrane helix</keyword>
<evidence type="ECO:0000256" key="7">
    <source>
        <dbReference type="ARBA" id="ARBA00022723"/>
    </source>
</evidence>
<dbReference type="PROSITE" id="PS50846">
    <property type="entry name" value="HMA_2"/>
    <property type="match status" value="1"/>
</dbReference>
<evidence type="ECO:0000256" key="13">
    <source>
        <dbReference type="ARBA" id="ARBA00023065"/>
    </source>
</evidence>
<comment type="caution">
    <text evidence="18">The sequence shown here is derived from an EMBL/GenBank/DDBJ whole genome shotgun (WGS) entry which is preliminary data.</text>
</comment>
<dbReference type="EMBL" id="LCYG01000045">
    <property type="protein sequence ID" value="KLK91767.1"/>
    <property type="molecule type" value="Genomic_DNA"/>
</dbReference>
<dbReference type="OrthoDB" id="9813266at2"/>
<evidence type="ECO:0000256" key="9">
    <source>
        <dbReference type="ARBA" id="ARBA00022840"/>
    </source>
</evidence>
<dbReference type="InterPro" id="IPR023299">
    <property type="entry name" value="ATPase_P-typ_cyto_dom_N"/>
</dbReference>
<dbReference type="PRINTS" id="PR00119">
    <property type="entry name" value="CATATPASE"/>
</dbReference>
<feature type="transmembrane region" description="Helical" evidence="15">
    <location>
        <begin position="200"/>
        <end position="218"/>
    </location>
</feature>
<feature type="transmembrane region" description="Helical" evidence="15">
    <location>
        <begin position="356"/>
        <end position="377"/>
    </location>
</feature>
<dbReference type="InterPro" id="IPR008250">
    <property type="entry name" value="ATPase_P-typ_transduc_dom_A_sf"/>
</dbReference>
<dbReference type="GO" id="GO:0055070">
    <property type="term" value="P:copper ion homeostasis"/>
    <property type="evidence" value="ECO:0007669"/>
    <property type="project" value="TreeGrafter"/>
</dbReference>
<dbReference type="RefSeq" id="WP_047190398.1">
    <property type="nucleotide sequence ID" value="NZ_LCYG01000045.1"/>
</dbReference>
<feature type="transmembrane region" description="Helical" evidence="15">
    <location>
        <begin position="139"/>
        <end position="156"/>
    </location>
</feature>
<keyword evidence="6 15" id="KW-0812">Transmembrane</keyword>
<sequence length="750" mass="79577">MAETLDLSVFVKRQDDGTAHLDLAIEGIDCAACIDEIEGGLWRLHGIVDARLNYTTHRLAVQWQEGAIAPSAVVEELQRLGYRAHPYQSRLVEEEETRRSQWLLKCLAVAGFASMNIMLLAVSVWSGNVTDITPETRDFFHWLAAFIALPAVAYAGQPFFRSALSALKAKRTNMDVPITIGILLALTMSVVETINHAEHTYFDSVVMLLFFLLCGRYLDQAMRRRTRAVAGNLAAFKAEVAHRLDDKGEAALVPTAALNPGDRVLVRPGERIAVDGIVIAGSSELDESLVTGETVRRSAAAGDTVYAGSMNYDGTLTLRVTAAGKGTLLDEVERLLETAAAAKSRYVQLADKVARAYAPVVHLTAALTATVWIALGATVHDAVITAVAVLIITCPCALALAVPVVQVVASGALFRSNVFLNSGDALERLASADTIVFDKTGTLTLPEMRVANASSIRPDLLESAARLALSSHHPLAAAVAQEAKERRPYEEATEEAGQGVKAIVHGVELRLGSPAFCGAAALVPEAVGQEADVSMIAFAHGHERTILLVRQALRPDAVTTVKALRDLGIDCRILSGDRSEAVAPIAAALGIREWRGGAKPVEKIAAIEALKAEGRKVLMIGDGLNDAPALATADVSISPITAADITQAHADAVFLGDKLSPVLDALSIARRARTLMRQNLMIALVYNVIAVPLAFMGYVTPLIAALAMSGSSSLVTLNALRARGTKAKALSEGRPSPTNSTPAVPVLQGA</sequence>
<dbReference type="PROSITE" id="PS01229">
    <property type="entry name" value="COF_2"/>
    <property type="match status" value="1"/>
</dbReference>
<dbReference type="NCBIfam" id="TIGR01511">
    <property type="entry name" value="ATPase-IB1_Cu"/>
    <property type="match status" value="1"/>
</dbReference>
<dbReference type="GO" id="GO:0005524">
    <property type="term" value="F:ATP binding"/>
    <property type="evidence" value="ECO:0007669"/>
    <property type="project" value="UniProtKB-UniRule"/>
</dbReference>
<gene>
    <name evidence="18" type="ORF">AA309_17980</name>
</gene>
<feature type="region of interest" description="Disordered" evidence="16">
    <location>
        <begin position="727"/>
        <end position="750"/>
    </location>
</feature>
<accession>A0A0H1RGK8</accession>
<dbReference type="CDD" id="cd00371">
    <property type="entry name" value="HMA"/>
    <property type="match status" value="1"/>
</dbReference>
<dbReference type="PRINTS" id="PR00120">
    <property type="entry name" value="HATPASE"/>
</dbReference>
<dbReference type="Pfam" id="PF00403">
    <property type="entry name" value="HMA"/>
    <property type="match status" value="1"/>
</dbReference>
<feature type="transmembrane region" description="Helical" evidence="15">
    <location>
        <begin position="680"/>
        <end position="696"/>
    </location>
</feature>
<dbReference type="GO" id="GO:0005507">
    <property type="term" value="F:copper ion binding"/>
    <property type="evidence" value="ECO:0007669"/>
    <property type="project" value="TreeGrafter"/>
</dbReference>
<keyword evidence="7 15" id="KW-0479">Metal-binding</keyword>
<dbReference type="STRING" id="1225564.AA309_17980"/>
<dbReference type="InterPro" id="IPR006121">
    <property type="entry name" value="HMA_dom"/>
</dbReference>
<dbReference type="SUPFAM" id="SSF81653">
    <property type="entry name" value="Calcium ATPase, transduction domain A"/>
    <property type="match status" value="1"/>
</dbReference>
<dbReference type="InterPro" id="IPR036412">
    <property type="entry name" value="HAD-like_sf"/>
</dbReference>
<evidence type="ECO:0000259" key="17">
    <source>
        <dbReference type="PROSITE" id="PS50846"/>
    </source>
</evidence>
<evidence type="ECO:0000256" key="14">
    <source>
        <dbReference type="ARBA" id="ARBA00023136"/>
    </source>
</evidence>
<dbReference type="NCBIfam" id="TIGR01525">
    <property type="entry name" value="ATPase-IB_hvy"/>
    <property type="match status" value="1"/>
</dbReference>
<dbReference type="GO" id="GO:0016887">
    <property type="term" value="F:ATP hydrolysis activity"/>
    <property type="evidence" value="ECO:0007669"/>
    <property type="project" value="InterPro"/>
</dbReference>
<reference evidence="18 19" key="1">
    <citation type="submission" date="2015-05" db="EMBL/GenBank/DDBJ databases">
        <title>Draft genome sequence of Microvirga vignae strain BR3299, a novel nitrogen fixing bacteria isolated from Brazil semi-aired region.</title>
        <authorList>
            <person name="Zilli J.E."/>
            <person name="Passos S.R."/>
            <person name="Leite J."/>
            <person name="Baldani J.I."/>
            <person name="Xavier G.R."/>
            <person name="Rumjaneck N.G."/>
            <person name="Simoes-Araujo J.L."/>
        </authorList>
    </citation>
    <scope>NUCLEOTIDE SEQUENCE [LARGE SCALE GENOMIC DNA]</scope>
    <source>
        <strain evidence="18 19">BR3299</strain>
    </source>
</reference>
<name>A0A0H1RGK8_9HYPH</name>
<evidence type="ECO:0000256" key="16">
    <source>
        <dbReference type="SAM" id="MobiDB-lite"/>
    </source>
</evidence>
<dbReference type="GO" id="GO:0043682">
    <property type="term" value="F:P-type divalent copper transporter activity"/>
    <property type="evidence" value="ECO:0007669"/>
    <property type="project" value="TreeGrafter"/>
</dbReference>
<evidence type="ECO:0000313" key="18">
    <source>
        <dbReference type="EMBL" id="KLK91767.1"/>
    </source>
</evidence>
<evidence type="ECO:0000256" key="1">
    <source>
        <dbReference type="ARBA" id="ARBA00004651"/>
    </source>
</evidence>
<dbReference type="Proteomes" id="UP000035489">
    <property type="component" value="Unassembled WGS sequence"/>
</dbReference>
<dbReference type="NCBIfam" id="TIGR01494">
    <property type="entry name" value="ATPase_P-type"/>
    <property type="match status" value="1"/>
</dbReference>
<organism evidence="18 19">
    <name type="scientific">Microvirga vignae</name>
    <dbReference type="NCBI Taxonomy" id="1225564"/>
    <lineage>
        <taxon>Bacteria</taxon>
        <taxon>Pseudomonadati</taxon>
        <taxon>Pseudomonadota</taxon>
        <taxon>Alphaproteobacteria</taxon>
        <taxon>Hyphomicrobiales</taxon>
        <taxon>Methylobacteriaceae</taxon>
        <taxon>Microvirga</taxon>
    </lineage>
</organism>
<feature type="transmembrane region" description="Helical" evidence="15">
    <location>
        <begin position="383"/>
        <end position="405"/>
    </location>
</feature>
<evidence type="ECO:0000256" key="4">
    <source>
        <dbReference type="ARBA" id="ARBA00022475"/>
    </source>
</evidence>
<keyword evidence="13" id="KW-0406">Ion transport</keyword>
<evidence type="ECO:0000256" key="11">
    <source>
        <dbReference type="ARBA" id="ARBA00022967"/>
    </source>
</evidence>
<feature type="domain" description="HMA" evidence="17">
    <location>
        <begin position="19"/>
        <end position="85"/>
    </location>
</feature>
<comment type="subcellular location">
    <subcellularLocation>
        <location evidence="1">Cell membrane</location>
        <topology evidence="1">Multi-pass membrane protein</topology>
    </subcellularLocation>
</comment>
<proteinExistence type="inferred from homology"/>
<protein>
    <submittedName>
        <fullName evidence="18">Nitrogen fixation protein FixI</fullName>
    </submittedName>
</protein>
<evidence type="ECO:0000256" key="12">
    <source>
        <dbReference type="ARBA" id="ARBA00022989"/>
    </source>
</evidence>
<dbReference type="SUPFAM" id="SSF56784">
    <property type="entry name" value="HAD-like"/>
    <property type="match status" value="1"/>
</dbReference>
<dbReference type="PATRIC" id="fig|1225564.3.peg.4731"/>
<dbReference type="NCBIfam" id="TIGR01512">
    <property type="entry name" value="ATPase-IB2_Cd"/>
    <property type="match status" value="1"/>
</dbReference>
<comment type="similarity">
    <text evidence="2 15">Belongs to the cation transport ATPase (P-type) (TC 3.A.3) family. Type IB subfamily.</text>
</comment>
<evidence type="ECO:0000256" key="10">
    <source>
        <dbReference type="ARBA" id="ARBA00022842"/>
    </source>
</evidence>
<dbReference type="SUPFAM" id="SSF81665">
    <property type="entry name" value="Calcium ATPase, transmembrane domain M"/>
    <property type="match status" value="1"/>
</dbReference>
<dbReference type="InterPro" id="IPR018303">
    <property type="entry name" value="ATPase_P-typ_P_site"/>
</dbReference>
<dbReference type="PANTHER" id="PTHR43520">
    <property type="entry name" value="ATP7, ISOFORM B"/>
    <property type="match status" value="1"/>
</dbReference>
<evidence type="ECO:0000256" key="8">
    <source>
        <dbReference type="ARBA" id="ARBA00022741"/>
    </source>
</evidence>
<feature type="transmembrane region" description="Helical" evidence="15">
    <location>
        <begin position="102"/>
        <end position="127"/>
    </location>
</feature>
<dbReference type="AlphaFoldDB" id="A0A0H1RGK8"/>
<dbReference type="InterPro" id="IPR059000">
    <property type="entry name" value="ATPase_P-type_domA"/>
</dbReference>
<dbReference type="Pfam" id="PF00122">
    <property type="entry name" value="E1-E2_ATPase"/>
    <property type="match status" value="1"/>
</dbReference>
<dbReference type="Gene3D" id="3.30.70.100">
    <property type="match status" value="1"/>
</dbReference>
<dbReference type="InterPro" id="IPR027256">
    <property type="entry name" value="P-typ_ATPase_IB"/>
</dbReference>
<keyword evidence="9 15" id="KW-0067">ATP-binding</keyword>
<evidence type="ECO:0000256" key="15">
    <source>
        <dbReference type="RuleBase" id="RU362081"/>
    </source>
</evidence>
<dbReference type="PROSITE" id="PS00154">
    <property type="entry name" value="ATPASE_E1_E2"/>
    <property type="match status" value="1"/>
</dbReference>
<dbReference type="Gene3D" id="2.70.150.10">
    <property type="entry name" value="Calcium-transporting ATPase, cytoplasmic transduction domain A"/>
    <property type="match status" value="1"/>
</dbReference>
<evidence type="ECO:0000256" key="5">
    <source>
        <dbReference type="ARBA" id="ARBA00022553"/>
    </source>
</evidence>
<keyword evidence="19" id="KW-1185">Reference proteome</keyword>
<dbReference type="InterPro" id="IPR036163">
    <property type="entry name" value="HMA_dom_sf"/>
</dbReference>
<keyword evidence="3" id="KW-0813">Transport</keyword>